<accession>A0A172QR90</accession>
<gene>
    <name evidence="1" type="ORF">ccrud_02520</name>
</gene>
<name>A0A172QR90_9CORY</name>
<evidence type="ECO:0000313" key="1">
    <source>
        <dbReference type="EMBL" id="ANE03191.1"/>
    </source>
</evidence>
<dbReference type="InterPro" id="IPR007497">
    <property type="entry name" value="SIMPL/DUF541"/>
</dbReference>
<organism evidence="1 2">
    <name type="scientific">Corynebacterium crudilactis</name>
    <dbReference type="NCBI Taxonomy" id="1652495"/>
    <lineage>
        <taxon>Bacteria</taxon>
        <taxon>Bacillati</taxon>
        <taxon>Actinomycetota</taxon>
        <taxon>Actinomycetes</taxon>
        <taxon>Mycobacteriales</taxon>
        <taxon>Corynebacteriaceae</taxon>
        <taxon>Corynebacterium</taxon>
    </lineage>
</organism>
<protein>
    <recommendedName>
        <fullName evidence="3">SIMPL domain-containing protein</fullName>
    </recommendedName>
</protein>
<dbReference type="GO" id="GO:0006974">
    <property type="term" value="P:DNA damage response"/>
    <property type="evidence" value="ECO:0007669"/>
    <property type="project" value="TreeGrafter"/>
</dbReference>
<dbReference type="AlphaFoldDB" id="A0A172QR90"/>
<dbReference type="STRING" id="1652495.ccrud_02520"/>
<keyword evidence="2" id="KW-1185">Reference proteome</keyword>
<dbReference type="Proteomes" id="UP000076929">
    <property type="component" value="Chromosome"/>
</dbReference>
<sequence length="203" mass="21859">MESSVQASARHTSKITADKWLIRLSAEAHAHPNDAYARRAEAISTISSVLIDVPLRHEHITENAAYDGQISAAWHGEITGNVEELEVAREIISRLAAVPDVQIDGPHWSLSPEASASATEQALRGASATAKRTATTIAESMDGRLGKLLLASTESRSSTPQPVRAEMMATRSAAPPRTLDLELRPAEVEVSENISVTFEFLAN</sequence>
<proteinExistence type="predicted"/>
<dbReference type="OrthoDB" id="4407792at2"/>
<dbReference type="Gene3D" id="3.30.110.170">
    <property type="entry name" value="Protein of unknown function (DUF541), domain 1"/>
    <property type="match status" value="1"/>
</dbReference>
<dbReference type="RefSeq" id="WP_066564399.1">
    <property type="nucleotide sequence ID" value="NZ_CP015622.1"/>
</dbReference>
<dbReference type="PANTHER" id="PTHR34387:SF2">
    <property type="entry name" value="SLR1258 PROTEIN"/>
    <property type="match status" value="1"/>
</dbReference>
<dbReference type="KEGG" id="ccjz:ccrud_02520"/>
<evidence type="ECO:0008006" key="3">
    <source>
        <dbReference type="Google" id="ProtNLM"/>
    </source>
</evidence>
<reference evidence="1 2" key="1">
    <citation type="submission" date="2016-05" db="EMBL/GenBank/DDBJ databases">
        <title>Complete genome sequence of Corynebacterium crudilactis, a new Corynebacterium species isolated from raw cow's milk.</title>
        <authorList>
            <person name="Christian R."/>
            <person name="Zimmermann J."/>
            <person name="Lipski A."/>
            <person name="Kalinowski J."/>
        </authorList>
    </citation>
    <scope>NUCLEOTIDE SEQUENCE [LARGE SCALE GENOMIC DNA]</scope>
    <source>
        <strain evidence="1 2">JZ16</strain>
    </source>
</reference>
<dbReference type="EMBL" id="CP015622">
    <property type="protein sequence ID" value="ANE03191.1"/>
    <property type="molecule type" value="Genomic_DNA"/>
</dbReference>
<dbReference type="InterPro" id="IPR052022">
    <property type="entry name" value="26kDa_periplasmic_antigen"/>
</dbReference>
<evidence type="ECO:0000313" key="2">
    <source>
        <dbReference type="Proteomes" id="UP000076929"/>
    </source>
</evidence>
<dbReference type="PANTHER" id="PTHR34387">
    <property type="entry name" value="SLR1258 PROTEIN"/>
    <property type="match status" value="1"/>
</dbReference>
<dbReference type="Pfam" id="PF04402">
    <property type="entry name" value="SIMPL"/>
    <property type="match status" value="1"/>
</dbReference>